<feature type="transmembrane region" description="Helical" evidence="7">
    <location>
        <begin position="134"/>
        <end position="152"/>
    </location>
</feature>
<dbReference type="Gene3D" id="1.10.10.1740">
    <property type="entry name" value="Transmembrane protein 14-like"/>
    <property type="match status" value="1"/>
</dbReference>
<evidence type="ECO:0000256" key="5">
    <source>
        <dbReference type="ARBA" id="ARBA00023136"/>
    </source>
</evidence>
<accession>A0AAV1CYJ8</accession>
<proteinExistence type="inferred from homology"/>
<evidence type="ECO:0000256" key="2">
    <source>
        <dbReference type="ARBA" id="ARBA00007590"/>
    </source>
</evidence>
<dbReference type="Proteomes" id="UP001161247">
    <property type="component" value="Chromosome 3"/>
</dbReference>
<dbReference type="PANTHER" id="PTHR12668:SF48">
    <property type="entry name" value="PROTEIN FATTY ACID EXPORT 1, CHLOROPLASTIC"/>
    <property type="match status" value="1"/>
</dbReference>
<evidence type="ECO:0000256" key="6">
    <source>
        <dbReference type="SAM" id="MobiDB-lite"/>
    </source>
</evidence>
<evidence type="ECO:0000313" key="9">
    <source>
        <dbReference type="Proteomes" id="UP001161247"/>
    </source>
</evidence>
<feature type="region of interest" description="Disordered" evidence="6">
    <location>
        <begin position="46"/>
        <end position="88"/>
    </location>
</feature>
<keyword evidence="3 7" id="KW-0812">Transmembrane</keyword>
<keyword evidence="4 7" id="KW-1133">Transmembrane helix</keyword>
<feature type="transmembrane region" description="Helical" evidence="7">
    <location>
        <begin position="108"/>
        <end position="128"/>
    </location>
</feature>
<feature type="compositionally biased region" description="Polar residues" evidence="6">
    <location>
        <begin position="46"/>
        <end position="70"/>
    </location>
</feature>
<dbReference type="GO" id="GO:0015245">
    <property type="term" value="F:fatty acid transmembrane transporter activity"/>
    <property type="evidence" value="ECO:0007669"/>
    <property type="project" value="TreeGrafter"/>
</dbReference>
<comment type="similarity">
    <text evidence="2">Belongs to the TMEM14 family.</text>
</comment>
<feature type="transmembrane region" description="Helical" evidence="7">
    <location>
        <begin position="189"/>
        <end position="208"/>
    </location>
</feature>
<sequence>MVSATVSQLSSFTCIRLHQRYRFQPRSYPFSRSRVLVSKSNDGYHTSISNSEMKRTASYTEDASPTQNGRSVKLDPAAPEPLPVKEESETVEGSAVTEQIRAAKIHDFCLGIPFGGLVLSGGLFSFIVSKNPATLLYGGGLLGLSVLSLKVWRTGKSSLPFMFGQAVLAAALLWKNIRAYSSGKKIFPVVFYAAISAAMLCFYTYVVLSGGNPPPKKKSSVAAIQS</sequence>
<name>A0AAV1CYJ8_OLDCO</name>
<dbReference type="Pfam" id="PF03647">
    <property type="entry name" value="Tmemb_14"/>
    <property type="match status" value="1"/>
</dbReference>
<dbReference type="InterPro" id="IPR044890">
    <property type="entry name" value="TMEM14_sf"/>
</dbReference>
<evidence type="ECO:0000256" key="7">
    <source>
        <dbReference type="SAM" id="Phobius"/>
    </source>
</evidence>
<dbReference type="PANTHER" id="PTHR12668">
    <property type="entry name" value="TRANSMEMBRANE PROTEIN 14, 15"/>
    <property type="match status" value="1"/>
</dbReference>
<gene>
    <name evidence="8" type="ORF">OLC1_LOCUS9740</name>
</gene>
<reference evidence="8" key="1">
    <citation type="submission" date="2023-03" db="EMBL/GenBank/DDBJ databases">
        <authorList>
            <person name="Julca I."/>
        </authorList>
    </citation>
    <scope>NUCLEOTIDE SEQUENCE</scope>
</reference>
<keyword evidence="5 7" id="KW-0472">Membrane</keyword>
<dbReference type="GO" id="GO:0009706">
    <property type="term" value="C:chloroplast inner membrane"/>
    <property type="evidence" value="ECO:0007669"/>
    <property type="project" value="TreeGrafter"/>
</dbReference>
<evidence type="ECO:0000256" key="1">
    <source>
        <dbReference type="ARBA" id="ARBA00004370"/>
    </source>
</evidence>
<comment type="subcellular location">
    <subcellularLocation>
        <location evidence="1">Membrane</location>
    </subcellularLocation>
</comment>
<dbReference type="InterPro" id="IPR005349">
    <property type="entry name" value="TMEM14"/>
</dbReference>
<organism evidence="8 9">
    <name type="scientific">Oldenlandia corymbosa var. corymbosa</name>
    <dbReference type="NCBI Taxonomy" id="529605"/>
    <lineage>
        <taxon>Eukaryota</taxon>
        <taxon>Viridiplantae</taxon>
        <taxon>Streptophyta</taxon>
        <taxon>Embryophyta</taxon>
        <taxon>Tracheophyta</taxon>
        <taxon>Spermatophyta</taxon>
        <taxon>Magnoliopsida</taxon>
        <taxon>eudicotyledons</taxon>
        <taxon>Gunneridae</taxon>
        <taxon>Pentapetalae</taxon>
        <taxon>asterids</taxon>
        <taxon>lamiids</taxon>
        <taxon>Gentianales</taxon>
        <taxon>Rubiaceae</taxon>
        <taxon>Rubioideae</taxon>
        <taxon>Spermacoceae</taxon>
        <taxon>Hedyotis-Oldenlandia complex</taxon>
        <taxon>Oldenlandia</taxon>
    </lineage>
</organism>
<protein>
    <submittedName>
        <fullName evidence="8">OLC1v1036666C3</fullName>
    </submittedName>
</protein>
<dbReference type="AlphaFoldDB" id="A0AAV1CYJ8"/>
<evidence type="ECO:0000313" key="8">
    <source>
        <dbReference type="EMBL" id="CAI9099789.1"/>
    </source>
</evidence>
<dbReference type="EMBL" id="OX459120">
    <property type="protein sequence ID" value="CAI9099789.1"/>
    <property type="molecule type" value="Genomic_DNA"/>
</dbReference>
<evidence type="ECO:0000256" key="4">
    <source>
        <dbReference type="ARBA" id="ARBA00022989"/>
    </source>
</evidence>
<keyword evidence="9" id="KW-1185">Reference proteome</keyword>
<evidence type="ECO:0000256" key="3">
    <source>
        <dbReference type="ARBA" id="ARBA00022692"/>
    </source>
</evidence>